<name>A0ABY6EG96_9ACTN</name>
<accession>A0ABY6EG96</accession>
<reference evidence="1" key="1">
    <citation type="submission" date="2022-10" db="EMBL/GenBank/DDBJ databases">
        <authorList>
            <person name="Mo P."/>
        </authorList>
    </citation>
    <scope>NUCLEOTIDE SEQUENCE</scope>
    <source>
        <strain evidence="1">HUAS 14-6</strain>
    </source>
</reference>
<keyword evidence="2" id="KW-1185">Reference proteome</keyword>
<evidence type="ECO:0008006" key="3">
    <source>
        <dbReference type="Google" id="ProtNLM"/>
    </source>
</evidence>
<dbReference type="RefSeq" id="WP_263276679.1">
    <property type="nucleotide sequence ID" value="NZ_CP106795.1"/>
</dbReference>
<organism evidence="1 2">
    <name type="scientific">Streptomyces albidocamelliae</name>
    <dbReference type="NCBI Taxonomy" id="2981135"/>
    <lineage>
        <taxon>Bacteria</taxon>
        <taxon>Bacillati</taxon>
        <taxon>Actinomycetota</taxon>
        <taxon>Actinomycetes</taxon>
        <taxon>Kitasatosporales</taxon>
        <taxon>Streptomycetaceae</taxon>
        <taxon>Streptomyces</taxon>
    </lineage>
</organism>
<evidence type="ECO:0000313" key="2">
    <source>
        <dbReference type="Proteomes" id="UP001060733"/>
    </source>
</evidence>
<protein>
    <recommendedName>
        <fullName evidence="3">Lipoprotein</fullName>
    </recommendedName>
</protein>
<gene>
    <name evidence="1" type="ORF">N8I86_00310</name>
</gene>
<dbReference type="Proteomes" id="UP001060733">
    <property type="component" value="Chromosome"/>
</dbReference>
<dbReference type="EMBL" id="CP106795">
    <property type="protein sequence ID" value="UXY33317.1"/>
    <property type="molecule type" value="Genomic_DNA"/>
</dbReference>
<evidence type="ECO:0000313" key="1">
    <source>
        <dbReference type="EMBL" id="UXY33317.1"/>
    </source>
</evidence>
<sequence length="193" mass="19733">MTVVVSLTALACSPSPDGATHPARSEASQAAPLKALPKINMAGQIANIATPVLSQVSGRLIAQVRSGPDYLLAYTTGKKCGLLALRPGSPNPVQINITENWPAAKETGHGNLPGGPYLIATAPSATTGGYVKLHCGAHSEVVEYSVRSDETHTAKPSTVGSISVVSSTGQEPLVVAIGSSGSRDALARHFGMK</sequence>
<proteinExistence type="predicted"/>